<name>A0A9W9U411_9EURO</name>
<dbReference type="AlphaFoldDB" id="A0A9W9U411"/>
<gene>
    <name evidence="2" type="ORF">N7476_006044</name>
</gene>
<feature type="compositionally biased region" description="Basic and acidic residues" evidence="1">
    <location>
        <begin position="1"/>
        <end position="13"/>
    </location>
</feature>
<dbReference type="EMBL" id="JAPZBO010000005">
    <property type="protein sequence ID" value="KAJ5315737.1"/>
    <property type="molecule type" value="Genomic_DNA"/>
</dbReference>
<dbReference type="Proteomes" id="UP001147746">
    <property type="component" value="Unassembled WGS sequence"/>
</dbReference>
<evidence type="ECO:0000256" key="1">
    <source>
        <dbReference type="SAM" id="MobiDB-lite"/>
    </source>
</evidence>
<organism evidence="2 3">
    <name type="scientific">Penicillium atrosanguineum</name>
    <dbReference type="NCBI Taxonomy" id="1132637"/>
    <lineage>
        <taxon>Eukaryota</taxon>
        <taxon>Fungi</taxon>
        <taxon>Dikarya</taxon>
        <taxon>Ascomycota</taxon>
        <taxon>Pezizomycotina</taxon>
        <taxon>Eurotiomycetes</taxon>
        <taxon>Eurotiomycetidae</taxon>
        <taxon>Eurotiales</taxon>
        <taxon>Aspergillaceae</taxon>
        <taxon>Penicillium</taxon>
    </lineage>
</organism>
<evidence type="ECO:0000313" key="2">
    <source>
        <dbReference type="EMBL" id="KAJ5315737.1"/>
    </source>
</evidence>
<accession>A0A9W9U411</accession>
<proteinExistence type="predicted"/>
<reference evidence="2" key="1">
    <citation type="submission" date="2022-12" db="EMBL/GenBank/DDBJ databases">
        <authorList>
            <person name="Petersen C."/>
        </authorList>
    </citation>
    <scope>NUCLEOTIDE SEQUENCE</scope>
    <source>
        <strain evidence="2">IBT 21472</strain>
    </source>
</reference>
<evidence type="ECO:0000313" key="3">
    <source>
        <dbReference type="Proteomes" id="UP001147746"/>
    </source>
</evidence>
<keyword evidence="3" id="KW-1185">Reference proteome</keyword>
<sequence length="108" mass="12526">MTQTEGRRVDEQQRATSTAEKQGVRAPALIGFNSLTKAWLWLGANEVDGCNRRVDGIRDRDAAALKSHQAVPRRVCRSRWEGWMKQPRIREDTTFEVRTRKRMNIDTE</sequence>
<reference evidence="2" key="2">
    <citation type="journal article" date="2023" name="IMA Fungus">
        <title>Comparative genomic study of the Penicillium genus elucidates a diverse pangenome and 15 lateral gene transfer events.</title>
        <authorList>
            <person name="Petersen C."/>
            <person name="Sorensen T."/>
            <person name="Nielsen M.R."/>
            <person name="Sondergaard T.E."/>
            <person name="Sorensen J.L."/>
            <person name="Fitzpatrick D.A."/>
            <person name="Frisvad J.C."/>
            <person name="Nielsen K.L."/>
        </authorList>
    </citation>
    <scope>NUCLEOTIDE SEQUENCE</scope>
    <source>
        <strain evidence="2">IBT 21472</strain>
    </source>
</reference>
<protein>
    <submittedName>
        <fullName evidence="2">Uncharacterized protein</fullName>
    </submittedName>
</protein>
<feature type="region of interest" description="Disordered" evidence="1">
    <location>
        <begin position="1"/>
        <end position="25"/>
    </location>
</feature>
<comment type="caution">
    <text evidence="2">The sequence shown here is derived from an EMBL/GenBank/DDBJ whole genome shotgun (WGS) entry which is preliminary data.</text>
</comment>
<dbReference type="OrthoDB" id="10406826at2759"/>